<dbReference type="Pfam" id="PF11199">
    <property type="entry name" value="DUF2891"/>
    <property type="match status" value="1"/>
</dbReference>
<gene>
    <name evidence="1" type="ORF">FNB15_08330</name>
</gene>
<organism evidence="1 2">
    <name type="scientific">Ferrovibrio terrae</name>
    <dbReference type="NCBI Taxonomy" id="2594003"/>
    <lineage>
        <taxon>Bacteria</taxon>
        <taxon>Pseudomonadati</taxon>
        <taxon>Pseudomonadota</taxon>
        <taxon>Alphaproteobacteria</taxon>
        <taxon>Rhodospirillales</taxon>
        <taxon>Rhodospirillaceae</taxon>
        <taxon>Ferrovibrio</taxon>
    </lineage>
</organism>
<dbReference type="RefSeq" id="WP_144068256.1">
    <property type="nucleotide sequence ID" value="NZ_CP041636.1"/>
</dbReference>
<dbReference type="EMBL" id="CP041636">
    <property type="protein sequence ID" value="QDO97275.1"/>
    <property type="molecule type" value="Genomic_DNA"/>
</dbReference>
<accession>A0A516H0J1</accession>
<dbReference type="OrthoDB" id="9779797at2"/>
<dbReference type="InterPro" id="IPR021365">
    <property type="entry name" value="DUF2891"/>
</dbReference>
<evidence type="ECO:0000313" key="1">
    <source>
        <dbReference type="EMBL" id="QDO97275.1"/>
    </source>
</evidence>
<reference evidence="1 2" key="1">
    <citation type="submission" date="2019-07" db="EMBL/GenBank/DDBJ databases">
        <title>Genome sequencing for Ferrovibrio sp. K5.</title>
        <authorList>
            <person name="Park S.-J."/>
        </authorList>
    </citation>
    <scope>NUCLEOTIDE SEQUENCE [LARGE SCALE GENOMIC DNA]</scope>
    <source>
        <strain evidence="1 2">K5</strain>
    </source>
</reference>
<proteinExistence type="predicted"/>
<evidence type="ECO:0000313" key="2">
    <source>
        <dbReference type="Proteomes" id="UP000317496"/>
    </source>
</evidence>
<name>A0A516H0J1_9PROT</name>
<keyword evidence="2" id="KW-1185">Reference proteome</keyword>
<protein>
    <submittedName>
        <fullName evidence="1">DUF2891 domain-containing protein</fullName>
    </submittedName>
</protein>
<dbReference type="AlphaFoldDB" id="A0A516H0J1"/>
<dbReference type="KEGG" id="fer:FNB15_08330"/>
<dbReference type="Proteomes" id="UP000317496">
    <property type="component" value="Chromosome"/>
</dbReference>
<sequence length="332" mass="37290">MTQLTLAQAERFAALPLRNLDREYPNNLTHFNNSAADVREPHELHPIFWGSYDWHSCVHGWWLLTRCLRRHPQLNDAPRAHDLYARFFTKTAGAGEAAYLDAPGRGTWQRPYGWGWLLALSAELSLWDQPQAQHWRAVLLPLEQRIVARFPIYMEKLTYPIRVGTHFNTAFGLLLALHYARVTAEPTLEPAIMAYARKVYLPDTAYPAHYEPNGDDFLSGALTEALLMAELLPVTEFAAWWNRFLPAATTLFLPAVVSDRSDAKTVHLDGLNLSRAWCMRGIAARLPGDQSGLLQSAAAHEQASLPHLESGDYGGEHWLATFAALSVEGLAD</sequence>